<evidence type="ECO:0000256" key="1">
    <source>
        <dbReference type="SAM" id="MobiDB-lite"/>
    </source>
</evidence>
<feature type="compositionally biased region" description="Low complexity" evidence="1">
    <location>
        <begin position="240"/>
        <end position="251"/>
    </location>
</feature>
<evidence type="ECO:0000256" key="2">
    <source>
        <dbReference type="SAM" id="Phobius"/>
    </source>
</evidence>
<keyword evidence="2" id="KW-1133">Transmembrane helix</keyword>
<proteinExistence type="predicted"/>
<organism evidence="4 5">
    <name type="scientific">Struthio camelus australis</name>
    <dbReference type="NCBI Taxonomy" id="441894"/>
    <lineage>
        <taxon>Eukaryota</taxon>
        <taxon>Metazoa</taxon>
        <taxon>Chordata</taxon>
        <taxon>Craniata</taxon>
        <taxon>Vertebrata</taxon>
        <taxon>Euteleostomi</taxon>
        <taxon>Archelosauria</taxon>
        <taxon>Archosauria</taxon>
        <taxon>Dinosauria</taxon>
        <taxon>Saurischia</taxon>
        <taxon>Theropoda</taxon>
        <taxon>Coelurosauria</taxon>
        <taxon>Aves</taxon>
        <taxon>Palaeognathae</taxon>
        <taxon>Struthioniformes</taxon>
        <taxon>Struthionidae</taxon>
        <taxon>Struthio</taxon>
    </lineage>
</organism>
<feature type="compositionally biased region" description="Polar residues" evidence="1">
    <location>
        <begin position="327"/>
        <end position="339"/>
    </location>
</feature>
<evidence type="ECO:0000313" key="5">
    <source>
        <dbReference type="Proteomes" id="UP000053584"/>
    </source>
</evidence>
<feature type="compositionally biased region" description="Polar residues" evidence="1">
    <location>
        <begin position="209"/>
        <end position="239"/>
    </location>
</feature>
<feature type="region of interest" description="Disordered" evidence="1">
    <location>
        <begin position="362"/>
        <end position="386"/>
    </location>
</feature>
<keyword evidence="5" id="KW-1185">Reference proteome</keyword>
<keyword evidence="2" id="KW-0472">Membrane</keyword>
<reference evidence="4 5" key="1">
    <citation type="submission" date="2014-04" db="EMBL/GenBank/DDBJ databases">
        <title>Genome evolution of avian class.</title>
        <authorList>
            <person name="Zhang G."/>
            <person name="Li C."/>
        </authorList>
    </citation>
    <scope>NUCLEOTIDE SEQUENCE [LARGE SCALE GENOMIC DNA]</scope>
    <source>
        <strain evidence="4">BGI_N308</strain>
    </source>
</reference>
<dbReference type="Proteomes" id="UP000053584">
    <property type="component" value="Unassembled WGS sequence"/>
</dbReference>
<keyword evidence="3" id="KW-0732">Signal</keyword>
<feature type="compositionally biased region" description="Low complexity" evidence="1">
    <location>
        <begin position="362"/>
        <end position="371"/>
    </location>
</feature>
<feature type="chain" id="PRO_5001886642" evidence="3">
    <location>
        <begin position="17"/>
        <end position="477"/>
    </location>
</feature>
<evidence type="ECO:0000256" key="3">
    <source>
        <dbReference type="SAM" id="SignalP"/>
    </source>
</evidence>
<feature type="compositionally biased region" description="Low complexity" evidence="1">
    <location>
        <begin position="307"/>
        <end position="326"/>
    </location>
</feature>
<keyword evidence="2" id="KW-0812">Transmembrane</keyword>
<feature type="compositionally biased region" description="Low complexity" evidence="1">
    <location>
        <begin position="277"/>
        <end position="290"/>
    </location>
</feature>
<accession>A0A093GT57</accession>
<dbReference type="EMBL" id="KL205658">
    <property type="protein sequence ID" value="KFV72561.1"/>
    <property type="molecule type" value="Genomic_DNA"/>
</dbReference>
<dbReference type="OrthoDB" id="10071013at2759"/>
<dbReference type="STRING" id="441894.ENSSCUP00000002221"/>
<feature type="region of interest" description="Disordered" evidence="1">
    <location>
        <begin position="208"/>
        <end position="349"/>
    </location>
</feature>
<sequence>MWTAIVFLLLISFCACENRVSVLKERGAHIVRINRLTTEKQCRQACKGPAASGKWHCNWSVPYKNRCIFLQCRQLGVCQDAREQDIKDLLGEIVLRKRRTDLFHHQRYPEQMEKMVNAMTEQQNTENLLSSTAWTHKIHSRRLLGVVNDTETTHPGKTATNAATTPVTTSTAAAATTNGINTTVFAAASETGVKASNASEGTGDVLTKAMSSTASSPTSDNVTASVSNNVTKPMTTTEKSGNSSSGPISESPSPPLAVTSEAGTLPPSEQFNKAARTSPSSTVTTVGVVPKIPSTNTATTTLIPPDARTSSSAAARTAALTTSVRSHSSNPIPDVTSLNPEPEESTATTTLSKLATSAVVSTTAPTTQATTGHEIKSMSHIPSTKRMTTVPANAPGTTVSGLAGTQDTDHGYLLIAAEPLTQYLVDKSSLLAVLLFGTIFFITVIVLFLTQAYESYKKKDYTQVDYLINGMYVDSEM</sequence>
<feature type="signal peptide" evidence="3">
    <location>
        <begin position="1"/>
        <end position="16"/>
    </location>
</feature>
<name>A0A093GT57_STRCA</name>
<protein>
    <submittedName>
        <fullName evidence="4">Uncharacterized protein C11orf24</fullName>
    </submittedName>
</protein>
<gene>
    <name evidence="4" type="ORF">N308_14411</name>
</gene>
<dbReference type="InterPro" id="IPR041056">
    <property type="entry name" value="DUF5585"/>
</dbReference>
<dbReference type="Pfam" id="PF17823">
    <property type="entry name" value="DUF5585"/>
    <property type="match status" value="1"/>
</dbReference>
<dbReference type="AlphaFoldDB" id="A0A093GT57"/>
<feature type="compositionally biased region" description="Polar residues" evidence="1">
    <location>
        <begin position="293"/>
        <end position="302"/>
    </location>
</feature>
<evidence type="ECO:0000313" key="4">
    <source>
        <dbReference type="EMBL" id="KFV72561.1"/>
    </source>
</evidence>
<feature type="transmembrane region" description="Helical" evidence="2">
    <location>
        <begin position="430"/>
        <end position="449"/>
    </location>
</feature>